<gene>
    <name evidence="3" type="ORF">EFW17_18175</name>
</gene>
<dbReference type="EMBL" id="RJMB01000020">
    <property type="protein sequence ID" value="RNL82876.1"/>
    <property type="molecule type" value="Genomic_DNA"/>
</dbReference>
<sequence length="212" mass="21038">MTPHRLVLGGFLARHRRGLGALCAVLALAGAVLLLRPPPEPTVEVLVASRDLTAVSPVRDGDTAVRSLPGFAVPDGALRPDTDPTGESLTGPVLRGEVLTTARIADPPAEAYGDGLVAAPVRIADPGSVALLGPGRRVDILASGADPFTGDGAAGPATAVVTDRPVIAVPDGDDAAAHGDSGALILVAVPPEEARALAGHAAAGHLSVSITG</sequence>
<dbReference type="Proteomes" id="UP000269198">
    <property type="component" value="Unassembled WGS sequence"/>
</dbReference>
<evidence type="ECO:0000259" key="2">
    <source>
        <dbReference type="SMART" id="SM00858"/>
    </source>
</evidence>
<comment type="caution">
    <text evidence="3">The sequence shown here is derived from an EMBL/GenBank/DDBJ whole genome shotgun (WGS) entry which is preliminary data.</text>
</comment>
<feature type="region of interest" description="Disordered" evidence="1">
    <location>
        <begin position="70"/>
        <end position="91"/>
    </location>
</feature>
<dbReference type="OrthoDB" id="4808509at2"/>
<evidence type="ECO:0000256" key="1">
    <source>
        <dbReference type="SAM" id="MobiDB-lite"/>
    </source>
</evidence>
<reference evidence="3 4" key="1">
    <citation type="submission" date="2018-11" db="EMBL/GenBank/DDBJ databases">
        <title>The genome draft of YIM 96095.</title>
        <authorList>
            <person name="Tang S.-K."/>
            <person name="Chunyu W.-X."/>
            <person name="Feng Y.-Z."/>
        </authorList>
    </citation>
    <scope>NUCLEOTIDE SEQUENCE [LARGE SCALE GENOMIC DNA]</scope>
    <source>
        <strain evidence="3 4">YIM 96095</strain>
    </source>
</reference>
<keyword evidence="4" id="KW-1185">Reference proteome</keyword>
<dbReference type="SMART" id="SM00858">
    <property type="entry name" value="SAF"/>
    <property type="match status" value="1"/>
</dbReference>
<evidence type="ECO:0000313" key="4">
    <source>
        <dbReference type="Proteomes" id="UP000269198"/>
    </source>
</evidence>
<dbReference type="RefSeq" id="WP_123202610.1">
    <property type="nucleotide sequence ID" value="NZ_RJMB01000020.1"/>
</dbReference>
<evidence type="ECO:0000313" key="3">
    <source>
        <dbReference type="EMBL" id="RNL82876.1"/>
    </source>
</evidence>
<dbReference type="CDD" id="cd11614">
    <property type="entry name" value="SAF_CpaB_FlgA_like"/>
    <property type="match status" value="1"/>
</dbReference>
<protein>
    <submittedName>
        <fullName evidence="3">Flp pilus assembly protein CpaB</fullName>
    </submittedName>
</protein>
<dbReference type="InterPro" id="IPR013974">
    <property type="entry name" value="SAF"/>
</dbReference>
<dbReference type="AlphaFoldDB" id="A0A3N0E4V2"/>
<name>A0A3N0E4V2_9ACTN</name>
<feature type="domain" description="SAF" evidence="2">
    <location>
        <begin position="43"/>
        <end position="105"/>
    </location>
</feature>
<organism evidence="3 4">
    <name type="scientific">Halostreptopolyspora alba</name>
    <dbReference type="NCBI Taxonomy" id="2487137"/>
    <lineage>
        <taxon>Bacteria</taxon>
        <taxon>Bacillati</taxon>
        <taxon>Actinomycetota</taxon>
        <taxon>Actinomycetes</taxon>
        <taxon>Streptosporangiales</taxon>
        <taxon>Nocardiopsidaceae</taxon>
        <taxon>Halostreptopolyspora</taxon>
    </lineage>
</organism>
<accession>A0A3N0E4V2</accession>
<proteinExistence type="predicted"/>